<name>A0A1H3UJ66_9ACTN</name>
<dbReference type="AlphaFoldDB" id="A0A1H3UJ66"/>
<protein>
    <submittedName>
        <fullName evidence="1">Uncharacterized protein</fullName>
    </submittedName>
</protein>
<dbReference type="Proteomes" id="UP000199632">
    <property type="component" value="Unassembled WGS sequence"/>
</dbReference>
<evidence type="ECO:0000313" key="1">
    <source>
        <dbReference type="EMBL" id="SDZ62454.1"/>
    </source>
</evidence>
<dbReference type="STRING" id="137265.SAMN05421684_7466"/>
<evidence type="ECO:0000313" key="2">
    <source>
        <dbReference type="Proteomes" id="UP000199632"/>
    </source>
</evidence>
<gene>
    <name evidence="1" type="ORF">SAMN05421684_7466</name>
</gene>
<dbReference type="EMBL" id="FNQB01000004">
    <property type="protein sequence ID" value="SDZ62454.1"/>
    <property type="molecule type" value="Genomic_DNA"/>
</dbReference>
<reference evidence="2" key="1">
    <citation type="submission" date="2016-10" db="EMBL/GenBank/DDBJ databases">
        <authorList>
            <person name="Varghese N."/>
            <person name="Submissions S."/>
        </authorList>
    </citation>
    <scope>NUCLEOTIDE SEQUENCE [LARGE SCALE GENOMIC DNA]</scope>
    <source>
        <strain evidence="2">DSM 44718</strain>
    </source>
</reference>
<proteinExistence type="predicted"/>
<keyword evidence="2" id="KW-1185">Reference proteome</keyword>
<organism evidence="1 2">
    <name type="scientific">Asanoa ishikariensis</name>
    <dbReference type="NCBI Taxonomy" id="137265"/>
    <lineage>
        <taxon>Bacteria</taxon>
        <taxon>Bacillati</taxon>
        <taxon>Actinomycetota</taxon>
        <taxon>Actinomycetes</taxon>
        <taxon>Micromonosporales</taxon>
        <taxon>Micromonosporaceae</taxon>
        <taxon>Asanoa</taxon>
    </lineage>
</organism>
<accession>A0A1H3UJ66</accession>
<sequence>MESASRLTIDAPFVIVREPTFVARFVLGPGK</sequence>